<dbReference type="InterPro" id="IPR027417">
    <property type="entry name" value="P-loop_NTPase"/>
</dbReference>
<dbReference type="Gene3D" id="3.90.170.10">
    <property type="entry name" value="Adenylosuccinate Synthetase, subunit A, domain 3"/>
    <property type="match status" value="1"/>
</dbReference>
<name>A0A930KLN0_9MICC</name>
<dbReference type="SUPFAM" id="SSF52540">
    <property type="entry name" value="P-loop containing nucleoside triphosphate hydrolases"/>
    <property type="match status" value="1"/>
</dbReference>
<dbReference type="Proteomes" id="UP000769484">
    <property type="component" value="Unassembled WGS sequence"/>
</dbReference>
<accession>A0A930KLN0</accession>
<dbReference type="GO" id="GO:0000166">
    <property type="term" value="F:nucleotide binding"/>
    <property type="evidence" value="ECO:0007669"/>
    <property type="project" value="InterPro"/>
</dbReference>
<organism evidence="1 2">
    <name type="scientific">Rothia dentocariosa</name>
    <dbReference type="NCBI Taxonomy" id="2047"/>
    <lineage>
        <taxon>Bacteria</taxon>
        <taxon>Bacillati</taxon>
        <taxon>Actinomycetota</taxon>
        <taxon>Actinomycetes</taxon>
        <taxon>Micrococcales</taxon>
        <taxon>Micrococcaceae</taxon>
        <taxon>Rothia</taxon>
    </lineage>
</organism>
<sequence>LDELPENARKYVLKLEEISGCRISAIGVGPDRDQTIVVRDLINED</sequence>
<protein>
    <submittedName>
        <fullName evidence="1">Adenylosuccinate synthetase</fullName>
    </submittedName>
</protein>
<evidence type="ECO:0000313" key="1">
    <source>
        <dbReference type="EMBL" id="MBF1650706.1"/>
    </source>
</evidence>
<dbReference type="GO" id="GO:0004019">
    <property type="term" value="F:adenylosuccinate synthase activity"/>
    <property type="evidence" value="ECO:0007669"/>
    <property type="project" value="InterPro"/>
</dbReference>
<dbReference type="GO" id="GO:0006164">
    <property type="term" value="P:purine nucleotide biosynthetic process"/>
    <property type="evidence" value="ECO:0007669"/>
    <property type="project" value="InterPro"/>
</dbReference>
<gene>
    <name evidence="1" type="ORF">HXO56_11630</name>
</gene>
<dbReference type="InterPro" id="IPR001114">
    <property type="entry name" value="Adenylosuccinate_synthetase"/>
</dbReference>
<evidence type="ECO:0000313" key="2">
    <source>
        <dbReference type="Proteomes" id="UP000769484"/>
    </source>
</evidence>
<feature type="non-terminal residue" evidence="1">
    <location>
        <position position="1"/>
    </location>
</feature>
<dbReference type="AlphaFoldDB" id="A0A930KLN0"/>
<dbReference type="Pfam" id="PF00709">
    <property type="entry name" value="Adenylsucc_synt"/>
    <property type="match status" value="1"/>
</dbReference>
<dbReference type="EMBL" id="JABZXJ010000097">
    <property type="protein sequence ID" value="MBF1650706.1"/>
    <property type="molecule type" value="Genomic_DNA"/>
</dbReference>
<reference evidence="1" key="1">
    <citation type="submission" date="2020-04" db="EMBL/GenBank/DDBJ databases">
        <title>Deep metagenomics examines the oral microbiome during advanced dental caries in children, revealing novel taxa and co-occurrences with host molecules.</title>
        <authorList>
            <person name="Baker J.L."/>
            <person name="Morton J.T."/>
            <person name="Dinis M."/>
            <person name="Alvarez R."/>
            <person name="Tran N.C."/>
            <person name="Knight R."/>
            <person name="Edlund A."/>
        </authorList>
    </citation>
    <scope>NUCLEOTIDE SEQUENCE</scope>
    <source>
        <strain evidence="1">JCVI_47_bin.4</strain>
    </source>
</reference>
<comment type="caution">
    <text evidence="1">The sequence shown here is derived from an EMBL/GenBank/DDBJ whole genome shotgun (WGS) entry which is preliminary data.</text>
</comment>
<proteinExistence type="predicted"/>
<dbReference type="InterPro" id="IPR042111">
    <property type="entry name" value="Adenylosuccinate_synth_dom3"/>
</dbReference>